<reference evidence="6 7" key="1">
    <citation type="submission" date="2019-06" db="EMBL/GenBank/DDBJ databases">
        <title>Sequencing the genomes of 1000 actinobacteria strains.</title>
        <authorList>
            <person name="Klenk H.-P."/>
        </authorList>
    </citation>
    <scope>NUCLEOTIDE SEQUENCE [LARGE SCALE GENOMIC DNA]</scope>
    <source>
        <strain evidence="6 7">DSM 102200</strain>
    </source>
</reference>
<dbReference type="PANTHER" id="PTHR30055:SF239">
    <property type="entry name" value="TRANSCRIPTIONAL REGULATORY PROTEIN"/>
    <property type="match status" value="1"/>
</dbReference>
<organism evidence="6 7">
    <name type="scientific">Actinoallomurus bryophytorum</name>
    <dbReference type="NCBI Taxonomy" id="1490222"/>
    <lineage>
        <taxon>Bacteria</taxon>
        <taxon>Bacillati</taxon>
        <taxon>Actinomycetota</taxon>
        <taxon>Actinomycetes</taxon>
        <taxon>Streptosporangiales</taxon>
        <taxon>Thermomonosporaceae</taxon>
        <taxon>Actinoallomurus</taxon>
    </lineage>
</organism>
<feature type="DNA-binding region" description="H-T-H motif" evidence="4">
    <location>
        <begin position="29"/>
        <end position="48"/>
    </location>
</feature>
<dbReference type="EMBL" id="VFOZ01000001">
    <property type="protein sequence ID" value="TQM01435.1"/>
    <property type="molecule type" value="Genomic_DNA"/>
</dbReference>
<dbReference type="SUPFAM" id="SSF46689">
    <property type="entry name" value="Homeodomain-like"/>
    <property type="match status" value="1"/>
</dbReference>
<dbReference type="OrthoDB" id="71867at2"/>
<evidence type="ECO:0000256" key="1">
    <source>
        <dbReference type="ARBA" id="ARBA00023015"/>
    </source>
</evidence>
<dbReference type="PROSITE" id="PS50977">
    <property type="entry name" value="HTH_TETR_2"/>
    <property type="match status" value="1"/>
</dbReference>
<evidence type="ECO:0000313" key="7">
    <source>
        <dbReference type="Proteomes" id="UP000316096"/>
    </source>
</evidence>
<dbReference type="InterPro" id="IPR036271">
    <property type="entry name" value="Tet_transcr_reg_TetR-rel_C_sf"/>
</dbReference>
<dbReference type="InterPro" id="IPR001647">
    <property type="entry name" value="HTH_TetR"/>
</dbReference>
<dbReference type="Pfam" id="PF13305">
    <property type="entry name" value="TetR_C_33"/>
    <property type="match status" value="1"/>
</dbReference>
<evidence type="ECO:0000256" key="4">
    <source>
        <dbReference type="PROSITE-ProRule" id="PRU00335"/>
    </source>
</evidence>
<evidence type="ECO:0000256" key="2">
    <source>
        <dbReference type="ARBA" id="ARBA00023125"/>
    </source>
</evidence>
<dbReference type="InterPro" id="IPR050109">
    <property type="entry name" value="HTH-type_TetR-like_transc_reg"/>
</dbReference>
<dbReference type="AlphaFoldDB" id="A0A543CWF3"/>
<keyword evidence="3" id="KW-0804">Transcription</keyword>
<evidence type="ECO:0000313" key="6">
    <source>
        <dbReference type="EMBL" id="TQM01435.1"/>
    </source>
</evidence>
<keyword evidence="2 4" id="KW-0238">DNA-binding</keyword>
<evidence type="ECO:0000259" key="5">
    <source>
        <dbReference type="PROSITE" id="PS50977"/>
    </source>
</evidence>
<feature type="domain" description="HTH tetR-type" evidence="5">
    <location>
        <begin position="6"/>
        <end position="66"/>
    </location>
</feature>
<proteinExistence type="predicted"/>
<accession>A0A543CWF3</accession>
<evidence type="ECO:0000256" key="3">
    <source>
        <dbReference type="ARBA" id="ARBA00023163"/>
    </source>
</evidence>
<keyword evidence="1" id="KW-0805">Transcription regulation</keyword>
<dbReference type="GO" id="GO:0000976">
    <property type="term" value="F:transcription cis-regulatory region binding"/>
    <property type="evidence" value="ECO:0007669"/>
    <property type="project" value="TreeGrafter"/>
</dbReference>
<dbReference type="InterPro" id="IPR025996">
    <property type="entry name" value="MT1864/Rv1816-like_C"/>
</dbReference>
<dbReference type="SUPFAM" id="SSF48498">
    <property type="entry name" value="Tetracyclin repressor-like, C-terminal domain"/>
    <property type="match status" value="1"/>
</dbReference>
<dbReference type="GO" id="GO:0003700">
    <property type="term" value="F:DNA-binding transcription factor activity"/>
    <property type="evidence" value="ECO:0007669"/>
    <property type="project" value="TreeGrafter"/>
</dbReference>
<dbReference type="Gene3D" id="1.10.10.60">
    <property type="entry name" value="Homeodomain-like"/>
    <property type="match status" value="1"/>
</dbReference>
<keyword evidence="7" id="KW-1185">Reference proteome</keyword>
<gene>
    <name evidence="6" type="ORF">FB559_7194</name>
</gene>
<comment type="caution">
    <text evidence="6">The sequence shown here is derived from an EMBL/GenBank/DDBJ whole genome shotgun (WGS) entry which is preliminary data.</text>
</comment>
<dbReference type="PANTHER" id="PTHR30055">
    <property type="entry name" value="HTH-TYPE TRANSCRIPTIONAL REGULATOR RUTR"/>
    <property type="match status" value="1"/>
</dbReference>
<dbReference type="InterPro" id="IPR009057">
    <property type="entry name" value="Homeodomain-like_sf"/>
</dbReference>
<name>A0A543CWF3_9ACTN</name>
<dbReference type="Proteomes" id="UP000316096">
    <property type="component" value="Unassembled WGS sequence"/>
</dbReference>
<dbReference type="Pfam" id="PF00440">
    <property type="entry name" value="TetR_N"/>
    <property type="match status" value="1"/>
</dbReference>
<sequence length="186" mass="19994">MPTPERTSLAEIVEAARDIVEKEGLADLTMQAVAVRVGVRAPSLYKRVRNRDDLVRLVVESIVRDLGERLDAVTAGGDARDDLGRLCRAFRAFAHAHPAGYRLIFAAGSEESRPDAGSLARAVRSLLRIAGELAGPGEALEAARMVTAWLYGFVSMELAGAFNLGGDIDRAFEYGIARLVDSLAKA</sequence>
<dbReference type="Gene3D" id="1.10.357.10">
    <property type="entry name" value="Tetracycline Repressor, domain 2"/>
    <property type="match status" value="1"/>
</dbReference>
<dbReference type="RefSeq" id="WP_141961269.1">
    <property type="nucleotide sequence ID" value="NZ_VFOZ01000001.1"/>
</dbReference>
<protein>
    <submittedName>
        <fullName evidence="6">TetR family transcriptional regulator</fullName>
    </submittedName>
</protein>